<keyword evidence="6 8" id="KW-1133">Transmembrane helix</keyword>
<dbReference type="InterPro" id="IPR001633">
    <property type="entry name" value="EAL_dom"/>
</dbReference>
<dbReference type="GO" id="GO:0008982">
    <property type="term" value="F:protein-N(PI)-phosphohistidine-sugar phosphotransferase activity"/>
    <property type="evidence" value="ECO:0007669"/>
    <property type="project" value="InterPro"/>
</dbReference>
<comment type="subcellular location">
    <subcellularLocation>
        <location evidence="1">Cell membrane</location>
        <topology evidence="1">Multi-pass membrane protein</topology>
    </subcellularLocation>
</comment>
<dbReference type="Pfam" id="PF02378">
    <property type="entry name" value="PTS_EIIC"/>
    <property type="match status" value="1"/>
</dbReference>
<evidence type="ECO:0000256" key="8">
    <source>
        <dbReference type="SAM" id="Phobius"/>
    </source>
</evidence>
<evidence type="ECO:0000256" key="7">
    <source>
        <dbReference type="ARBA" id="ARBA00023136"/>
    </source>
</evidence>
<dbReference type="STRING" id="323850.Shew_0919"/>
<name>A3QBE2_SHELP</name>
<protein>
    <submittedName>
        <fullName evidence="11">Diguanylate phosphodiesterase</fullName>
    </submittedName>
</protein>
<evidence type="ECO:0000259" key="10">
    <source>
        <dbReference type="PROSITE" id="PS51105"/>
    </source>
</evidence>
<feature type="transmembrane region" description="Helical" evidence="8">
    <location>
        <begin position="308"/>
        <end position="332"/>
    </location>
</feature>
<keyword evidence="4" id="KW-0762">Sugar transport</keyword>
<feature type="transmembrane region" description="Helical" evidence="8">
    <location>
        <begin position="344"/>
        <end position="372"/>
    </location>
</feature>
<dbReference type="HOGENOM" id="CLU_024302_1_0_6"/>
<keyword evidence="2" id="KW-0813">Transport</keyword>
<feature type="transmembrane region" description="Helical" evidence="8">
    <location>
        <begin position="158"/>
        <end position="180"/>
    </location>
</feature>
<keyword evidence="3" id="KW-1003">Cell membrane</keyword>
<dbReference type="InterPro" id="IPR004501">
    <property type="entry name" value="PTS_EIIC_3"/>
</dbReference>
<feature type="transmembrane region" description="Helical" evidence="8">
    <location>
        <begin position="81"/>
        <end position="104"/>
    </location>
</feature>
<dbReference type="SUPFAM" id="SSF141868">
    <property type="entry name" value="EAL domain-like"/>
    <property type="match status" value="1"/>
</dbReference>
<dbReference type="GO" id="GO:0005886">
    <property type="term" value="C:plasma membrane"/>
    <property type="evidence" value="ECO:0007669"/>
    <property type="project" value="UniProtKB-SubCell"/>
</dbReference>
<feature type="transmembrane region" description="Helical" evidence="8">
    <location>
        <begin position="51"/>
        <end position="74"/>
    </location>
</feature>
<keyword evidence="12" id="KW-1185">Reference proteome</keyword>
<evidence type="ECO:0000256" key="4">
    <source>
        <dbReference type="ARBA" id="ARBA00022597"/>
    </source>
</evidence>
<dbReference type="GO" id="GO:0071111">
    <property type="term" value="F:cyclic-guanylate-specific phosphodiesterase activity"/>
    <property type="evidence" value="ECO:0007669"/>
    <property type="project" value="InterPro"/>
</dbReference>
<dbReference type="RefSeq" id="WP_011864724.1">
    <property type="nucleotide sequence ID" value="NC_009092.1"/>
</dbReference>
<keyword evidence="5 8" id="KW-0812">Transmembrane</keyword>
<dbReference type="PANTHER" id="PTHR33121:SF70">
    <property type="entry name" value="SIGNALING PROTEIN YKOW"/>
    <property type="match status" value="1"/>
</dbReference>
<dbReference type="OrthoDB" id="6198205at2"/>
<evidence type="ECO:0000313" key="11">
    <source>
        <dbReference type="EMBL" id="ABO22790.1"/>
    </source>
</evidence>
<evidence type="ECO:0000259" key="9">
    <source>
        <dbReference type="PROSITE" id="PS50883"/>
    </source>
</evidence>
<dbReference type="InterPro" id="IPR050706">
    <property type="entry name" value="Cyclic-di-GMP_PDE-like"/>
</dbReference>
<keyword evidence="7 8" id="KW-0472">Membrane</keyword>
<dbReference type="InterPro" id="IPR003352">
    <property type="entry name" value="PTS_EIIC"/>
</dbReference>
<dbReference type="InterPro" id="IPR035919">
    <property type="entry name" value="EAL_sf"/>
</dbReference>
<evidence type="ECO:0000256" key="1">
    <source>
        <dbReference type="ARBA" id="ARBA00004651"/>
    </source>
</evidence>
<dbReference type="CDD" id="cd01948">
    <property type="entry name" value="EAL"/>
    <property type="match status" value="1"/>
</dbReference>
<proteinExistence type="predicted"/>
<dbReference type="KEGG" id="slo:Shew_0919"/>
<gene>
    <name evidence="11" type="ordered locus">Shew_0919</name>
</gene>
<dbReference type="Proteomes" id="UP000001558">
    <property type="component" value="Chromosome"/>
</dbReference>
<dbReference type="EMBL" id="CP000606">
    <property type="protein sequence ID" value="ABO22790.1"/>
    <property type="molecule type" value="Genomic_DNA"/>
</dbReference>
<dbReference type="Pfam" id="PF00563">
    <property type="entry name" value="EAL"/>
    <property type="match status" value="1"/>
</dbReference>
<dbReference type="Gene3D" id="3.20.20.450">
    <property type="entry name" value="EAL domain"/>
    <property type="match status" value="1"/>
</dbReference>
<evidence type="ECO:0000256" key="5">
    <source>
        <dbReference type="ARBA" id="ARBA00022692"/>
    </source>
</evidence>
<dbReference type="AlphaFoldDB" id="A3QBE2"/>
<evidence type="ECO:0000256" key="2">
    <source>
        <dbReference type="ARBA" id="ARBA00022448"/>
    </source>
</evidence>
<organism evidence="11 12">
    <name type="scientific">Shewanella loihica (strain ATCC BAA-1088 / PV-4)</name>
    <dbReference type="NCBI Taxonomy" id="323850"/>
    <lineage>
        <taxon>Bacteria</taxon>
        <taxon>Pseudomonadati</taxon>
        <taxon>Pseudomonadota</taxon>
        <taxon>Gammaproteobacteria</taxon>
        <taxon>Alteromonadales</taxon>
        <taxon>Shewanellaceae</taxon>
        <taxon>Shewanella</taxon>
    </lineage>
</organism>
<feature type="transmembrane region" description="Helical" evidence="8">
    <location>
        <begin position="20"/>
        <end position="39"/>
    </location>
</feature>
<evidence type="ECO:0000313" key="12">
    <source>
        <dbReference type="Proteomes" id="UP000001558"/>
    </source>
</evidence>
<feature type="domain" description="EAL" evidence="9">
    <location>
        <begin position="416"/>
        <end position="667"/>
    </location>
</feature>
<dbReference type="eggNOG" id="COG1455">
    <property type="taxonomic scope" value="Bacteria"/>
</dbReference>
<dbReference type="PROSITE" id="PS50883">
    <property type="entry name" value="EAL"/>
    <property type="match status" value="1"/>
</dbReference>
<accession>A3QBE2</accession>
<feature type="transmembrane region" description="Helical" evidence="8">
    <location>
        <begin position="124"/>
        <end position="146"/>
    </location>
</feature>
<dbReference type="PANTHER" id="PTHR33121">
    <property type="entry name" value="CYCLIC DI-GMP PHOSPHODIESTERASE PDEF"/>
    <property type="match status" value="1"/>
</dbReference>
<feature type="transmembrane region" description="Helical" evidence="8">
    <location>
        <begin position="281"/>
        <end position="302"/>
    </location>
</feature>
<feature type="transmembrane region" description="Helical" evidence="8">
    <location>
        <begin position="186"/>
        <end position="205"/>
    </location>
</feature>
<evidence type="ECO:0000256" key="6">
    <source>
        <dbReference type="ARBA" id="ARBA00022989"/>
    </source>
</evidence>
<evidence type="ECO:0000256" key="3">
    <source>
        <dbReference type="ARBA" id="ARBA00022475"/>
    </source>
</evidence>
<feature type="transmembrane region" description="Helical" evidence="8">
    <location>
        <begin position="250"/>
        <end position="269"/>
    </location>
</feature>
<dbReference type="PROSITE" id="PS51105">
    <property type="entry name" value="PTS_EIIC_TYPE_3"/>
    <property type="match status" value="1"/>
</dbReference>
<dbReference type="SMART" id="SM00052">
    <property type="entry name" value="EAL"/>
    <property type="match status" value="1"/>
</dbReference>
<dbReference type="GO" id="GO:0009401">
    <property type="term" value="P:phosphoenolpyruvate-dependent sugar phosphotransferase system"/>
    <property type="evidence" value="ECO:0007669"/>
    <property type="project" value="InterPro"/>
</dbReference>
<reference evidence="11 12" key="1">
    <citation type="submission" date="2007-03" db="EMBL/GenBank/DDBJ databases">
        <title>Complete sequence of Shewanella loihica PV-4.</title>
        <authorList>
            <consortium name="US DOE Joint Genome Institute"/>
            <person name="Copeland A."/>
            <person name="Lucas S."/>
            <person name="Lapidus A."/>
            <person name="Barry K."/>
            <person name="Detter J.C."/>
            <person name="Glavina del Rio T."/>
            <person name="Hammon N."/>
            <person name="Israni S."/>
            <person name="Dalin E."/>
            <person name="Tice H."/>
            <person name="Pitluck S."/>
            <person name="Chain P."/>
            <person name="Malfatti S."/>
            <person name="Shin M."/>
            <person name="Vergez L."/>
            <person name="Schmutz J."/>
            <person name="Larimer F."/>
            <person name="Land M."/>
            <person name="Hauser L."/>
            <person name="Kyrpides N."/>
            <person name="Mikhailova N."/>
            <person name="Romine M.F."/>
            <person name="Serres G."/>
            <person name="Fredrickson J."/>
            <person name="Tiedje J."/>
            <person name="Richardson P."/>
        </authorList>
    </citation>
    <scope>NUCLEOTIDE SEQUENCE [LARGE SCALE GENOMIC DNA]</scope>
    <source>
        <strain evidence="12">ATCC BAA-1088 / PV-4</strain>
    </source>
</reference>
<sequence length="707" mass="77897">MAVKDTSSSLFLIAIKESFIALLPFIFVNSLLALIVALVDVWQPSWQGSAAYAWLSQFGRLLFSFFPLMALLSLSFHFAKYLHVSAVVVASLSIGSQIALHIHGSEAIDLSNGFDFLFGDARAIITPILVAYLLQRLMAIKALSLLQSTSLSSYLKLHLNLFIPLILCFVLVTTGIYWVGELLGMVLSPLVDSLAASSTLLQLFVRVLATHVLWCFGVHGDIAYMLVLGVDNGLQQVAPNLTLSQFTDLFVLLGGSGATHSLLIALFIASKDKNAVNVAKLALPFALFNINEILIYGLPIIFNPRLMLPFVLVPLFNTLIGTLLIVSGWVSFAGNDFAWITPIFLNGYVAGGTLALPLVQLLLVCAGVFIYLPFVRRYSLLVGNKGFERDLIKRVQLQQDIEKISERNYARQQSEDLAANLNLEKTIKAVLNGELLLYYQPKISLSDRRVVGYEALLRLRNERGQVEGPYFIPAFDQAGYSNLIDSFVIRRLRDDLQAWAKQGFYPRVSINLNPNSVLSQDVQSMLIELLGDMADRVDIEVLESMFVADLTAVEASMAYLRQYGFSFVLDDFGTGFSSISLLSKITIDGVKLDRSILENTGHHKGQVLYRHTCMLCRSLGFNLVAEGVETKAEEAFVASAGVSTVQGWLYAKAMPAAEAKRYALLQERFSEQAADSRGDSKAELKADVKADVKTEVKAGLKANSKTE</sequence>
<feature type="domain" description="PTS EIIC type-3" evidence="10">
    <location>
        <begin position="1"/>
        <end position="374"/>
    </location>
</feature>
<dbReference type="eggNOG" id="COG2200">
    <property type="taxonomic scope" value="Bacteria"/>
</dbReference>
<feature type="transmembrane region" description="Helical" evidence="8">
    <location>
        <begin position="212"/>
        <end position="230"/>
    </location>
</feature>